<dbReference type="AlphaFoldDB" id="A0A5C6B8H8"/>
<reference evidence="4 5" key="1">
    <citation type="submission" date="2019-02" db="EMBL/GenBank/DDBJ databases">
        <title>Deep-cultivation of Planctomycetes and their phenomic and genomic characterization uncovers novel biology.</title>
        <authorList>
            <person name="Wiegand S."/>
            <person name="Jogler M."/>
            <person name="Boedeker C."/>
            <person name="Pinto D."/>
            <person name="Vollmers J."/>
            <person name="Rivas-Marin E."/>
            <person name="Kohn T."/>
            <person name="Peeters S.H."/>
            <person name="Heuer A."/>
            <person name="Rast P."/>
            <person name="Oberbeckmann S."/>
            <person name="Bunk B."/>
            <person name="Jeske O."/>
            <person name="Meyerdierks A."/>
            <person name="Storesund J.E."/>
            <person name="Kallscheuer N."/>
            <person name="Luecker S."/>
            <person name="Lage O.M."/>
            <person name="Pohl T."/>
            <person name="Merkel B.J."/>
            <person name="Hornburger P."/>
            <person name="Mueller R.-W."/>
            <person name="Bruemmer F."/>
            <person name="Labrenz M."/>
            <person name="Spormann A.M."/>
            <person name="Op Den Camp H."/>
            <person name="Overmann J."/>
            <person name="Amann R."/>
            <person name="Jetten M.S.M."/>
            <person name="Mascher T."/>
            <person name="Medema M.H."/>
            <person name="Devos D.P."/>
            <person name="Kaster A.-K."/>
            <person name="Ovreas L."/>
            <person name="Rohde M."/>
            <person name="Galperin M.Y."/>
            <person name="Jogler C."/>
        </authorList>
    </citation>
    <scope>NUCLEOTIDE SEQUENCE [LARGE SCALE GENOMIC DNA]</scope>
    <source>
        <strain evidence="4 5">Pla52n</strain>
    </source>
</reference>
<feature type="transmembrane region" description="Helical" evidence="2">
    <location>
        <begin position="48"/>
        <end position="68"/>
    </location>
</feature>
<feature type="transmembrane region" description="Helical" evidence="2">
    <location>
        <begin position="227"/>
        <end position="249"/>
    </location>
</feature>
<organism evidence="4 5">
    <name type="scientific">Stieleria varia</name>
    <dbReference type="NCBI Taxonomy" id="2528005"/>
    <lineage>
        <taxon>Bacteria</taxon>
        <taxon>Pseudomonadati</taxon>
        <taxon>Planctomycetota</taxon>
        <taxon>Planctomycetia</taxon>
        <taxon>Pirellulales</taxon>
        <taxon>Pirellulaceae</taxon>
        <taxon>Stieleria</taxon>
    </lineage>
</organism>
<feature type="transmembrane region" description="Helical" evidence="2">
    <location>
        <begin position="165"/>
        <end position="195"/>
    </location>
</feature>
<accession>A0A5C6B8H8</accession>
<evidence type="ECO:0000256" key="1">
    <source>
        <dbReference type="SAM" id="MobiDB-lite"/>
    </source>
</evidence>
<feature type="transmembrane region" description="Helical" evidence="2">
    <location>
        <begin position="119"/>
        <end position="137"/>
    </location>
</feature>
<feature type="transmembrane region" description="Helical" evidence="2">
    <location>
        <begin position="255"/>
        <end position="274"/>
    </location>
</feature>
<keyword evidence="2" id="KW-1133">Transmembrane helix</keyword>
<dbReference type="EMBL" id="SJPN01000001">
    <property type="protein sequence ID" value="TWU07556.1"/>
    <property type="molecule type" value="Genomic_DNA"/>
</dbReference>
<sequence length="388" mass="44292">MSQAPTPDLPQNDETSDQPHPPKVSARTEFSFAQARTLIGDLSKPNPLIYWTDFLVTIVVAHAMLFAMRAMVDERWGESWVWIALPVAYILAVIACMRAVMFIHELVHLPRDGFKGFRIAWNLLCGIPFFIPSFLYYPHVDHHRRKHYGTDHDGEYLELSHRSPWLIVGFILQALVIPFLGIFRFVVLSPICWLIPGARQYVHRHASTMVVDPFYERTDGSPKLMRIVVLQEIGCFVVGMGLIFGHLIMKGVFFNPFWIVAYALGVGILTLNEIRTLGAHRWMNQGGEMSFEEQLLDSVNYPNHAWITELWGPIGTRYHALHHLFPRLPYHSMPEAHRRLAAGLPPESPYHKTTASSLTGEIINLFRRATTRENRKGESHPDSTPVAT</sequence>
<dbReference type="OrthoDB" id="9792534at2"/>
<feature type="region of interest" description="Disordered" evidence="1">
    <location>
        <begin position="1"/>
        <end position="24"/>
    </location>
</feature>
<evidence type="ECO:0000259" key="3">
    <source>
        <dbReference type="Pfam" id="PF00487"/>
    </source>
</evidence>
<evidence type="ECO:0000313" key="4">
    <source>
        <dbReference type="EMBL" id="TWU07556.1"/>
    </source>
</evidence>
<feature type="domain" description="Fatty acid desaturase" evidence="3">
    <location>
        <begin position="81"/>
        <end position="351"/>
    </location>
</feature>
<comment type="caution">
    <text evidence="4">The sequence shown here is derived from an EMBL/GenBank/DDBJ whole genome shotgun (WGS) entry which is preliminary data.</text>
</comment>
<gene>
    <name evidence="4" type="ORF">Pla52n_01290</name>
</gene>
<keyword evidence="2" id="KW-0472">Membrane</keyword>
<keyword evidence="5" id="KW-1185">Reference proteome</keyword>
<proteinExistence type="predicted"/>
<dbReference type="GO" id="GO:0006629">
    <property type="term" value="P:lipid metabolic process"/>
    <property type="evidence" value="ECO:0007669"/>
    <property type="project" value="InterPro"/>
</dbReference>
<dbReference type="RefSeq" id="WP_146517767.1">
    <property type="nucleotide sequence ID" value="NZ_CP151726.1"/>
</dbReference>
<name>A0A5C6B8H8_9BACT</name>
<keyword evidence="2" id="KW-0812">Transmembrane</keyword>
<feature type="transmembrane region" description="Helical" evidence="2">
    <location>
        <begin position="80"/>
        <end position="107"/>
    </location>
</feature>
<dbReference type="Pfam" id="PF00487">
    <property type="entry name" value="FA_desaturase"/>
    <property type="match status" value="1"/>
</dbReference>
<protein>
    <submittedName>
        <fullName evidence="4">Fatty acid desaturase</fullName>
    </submittedName>
</protein>
<evidence type="ECO:0000256" key="2">
    <source>
        <dbReference type="SAM" id="Phobius"/>
    </source>
</evidence>
<dbReference type="Proteomes" id="UP000320176">
    <property type="component" value="Unassembled WGS sequence"/>
</dbReference>
<evidence type="ECO:0000313" key="5">
    <source>
        <dbReference type="Proteomes" id="UP000320176"/>
    </source>
</evidence>
<dbReference type="InterPro" id="IPR005804">
    <property type="entry name" value="FA_desaturase_dom"/>
</dbReference>